<evidence type="ECO:0000256" key="1">
    <source>
        <dbReference type="SAM" id="MobiDB-lite"/>
    </source>
</evidence>
<dbReference type="EMBL" id="KB320803">
    <property type="protein sequence ID" value="ELW62770.1"/>
    <property type="molecule type" value="Genomic_DNA"/>
</dbReference>
<evidence type="ECO:0000313" key="3">
    <source>
        <dbReference type="Proteomes" id="UP000011518"/>
    </source>
</evidence>
<gene>
    <name evidence="2" type="ORF">TREES_T100000736</name>
</gene>
<dbReference type="AlphaFoldDB" id="L9KIL4"/>
<keyword evidence="3" id="KW-1185">Reference proteome</keyword>
<accession>L9KIL4</accession>
<proteinExistence type="predicted"/>
<evidence type="ECO:0000313" key="2">
    <source>
        <dbReference type="EMBL" id="ELW62770.1"/>
    </source>
</evidence>
<feature type="compositionally biased region" description="Polar residues" evidence="1">
    <location>
        <begin position="55"/>
        <end position="65"/>
    </location>
</feature>
<feature type="region of interest" description="Disordered" evidence="1">
    <location>
        <begin position="1"/>
        <end position="65"/>
    </location>
</feature>
<dbReference type="InParanoid" id="L9KIL4"/>
<reference evidence="3" key="2">
    <citation type="journal article" date="2013" name="Nat. Commun.">
        <title>Genome of the Chinese tree shrew.</title>
        <authorList>
            <person name="Fan Y."/>
            <person name="Huang Z.Y."/>
            <person name="Cao C.C."/>
            <person name="Chen C.S."/>
            <person name="Chen Y.X."/>
            <person name="Fan D.D."/>
            <person name="He J."/>
            <person name="Hou H.L."/>
            <person name="Hu L."/>
            <person name="Hu X.T."/>
            <person name="Jiang X.T."/>
            <person name="Lai R."/>
            <person name="Lang Y.S."/>
            <person name="Liang B."/>
            <person name="Liao S.G."/>
            <person name="Mu D."/>
            <person name="Ma Y.Y."/>
            <person name="Niu Y.Y."/>
            <person name="Sun X.Q."/>
            <person name="Xia J.Q."/>
            <person name="Xiao J."/>
            <person name="Xiong Z.Q."/>
            <person name="Xu L."/>
            <person name="Yang L."/>
            <person name="Zhang Y."/>
            <person name="Zhao W."/>
            <person name="Zhao X.D."/>
            <person name="Zheng Y.T."/>
            <person name="Zhou J.M."/>
            <person name="Zhu Y.B."/>
            <person name="Zhang G.J."/>
            <person name="Wang J."/>
            <person name="Yao Y.G."/>
        </authorList>
    </citation>
    <scope>NUCLEOTIDE SEQUENCE [LARGE SCALE GENOMIC DNA]</scope>
</reference>
<organism evidence="2 3">
    <name type="scientific">Tupaia chinensis</name>
    <name type="common">Chinese tree shrew</name>
    <name type="synonym">Tupaia belangeri chinensis</name>
    <dbReference type="NCBI Taxonomy" id="246437"/>
    <lineage>
        <taxon>Eukaryota</taxon>
        <taxon>Metazoa</taxon>
        <taxon>Chordata</taxon>
        <taxon>Craniata</taxon>
        <taxon>Vertebrata</taxon>
        <taxon>Euteleostomi</taxon>
        <taxon>Mammalia</taxon>
        <taxon>Eutheria</taxon>
        <taxon>Euarchontoglires</taxon>
        <taxon>Scandentia</taxon>
        <taxon>Tupaiidae</taxon>
        <taxon>Tupaia</taxon>
    </lineage>
</organism>
<sequence length="112" mass="12073">MPTSHLPDSPGQFRCPSSSPHVPVLHLSSPSRQHERPTGIPGDKNPQAVDGTPHSPEQLQCGTHSLPTAELRPSCQTLGALRAFSHMHWLQASQGSCRTLALLVTTILFPVL</sequence>
<reference evidence="3" key="1">
    <citation type="submission" date="2012-07" db="EMBL/GenBank/DDBJ databases">
        <title>Genome of the Chinese tree shrew, a rising model animal genetically related to primates.</title>
        <authorList>
            <person name="Zhang G."/>
            <person name="Fan Y."/>
            <person name="Yao Y."/>
            <person name="Huang Z."/>
        </authorList>
    </citation>
    <scope>NUCLEOTIDE SEQUENCE [LARGE SCALE GENOMIC DNA]</scope>
</reference>
<dbReference type="Proteomes" id="UP000011518">
    <property type="component" value="Unassembled WGS sequence"/>
</dbReference>
<name>L9KIL4_TUPCH</name>
<protein>
    <submittedName>
        <fullName evidence="2">Uncharacterized protein</fullName>
    </submittedName>
</protein>